<dbReference type="InterPro" id="IPR013699">
    <property type="entry name" value="Signal_recog_part_SRP72_RNA-bd"/>
</dbReference>
<keyword evidence="5" id="KW-0963">Cytoplasm</keyword>
<dbReference type="PANTHER" id="PTHR14094">
    <property type="entry name" value="SIGNAL RECOGNITION PARTICLE 72"/>
    <property type="match status" value="1"/>
</dbReference>
<dbReference type="GO" id="GO:0008312">
    <property type="term" value="F:7S RNA binding"/>
    <property type="evidence" value="ECO:0007669"/>
    <property type="project" value="InterPro"/>
</dbReference>
<proteinExistence type="inferred from homology"/>
<dbReference type="GO" id="GO:0005786">
    <property type="term" value="C:signal recognition particle, endoplasmic reticulum targeting"/>
    <property type="evidence" value="ECO:0007669"/>
    <property type="project" value="UniProtKB-KW"/>
</dbReference>
<dbReference type="GeneID" id="80877607"/>
<keyword evidence="6" id="KW-0256">Endoplasmic reticulum</keyword>
<evidence type="ECO:0000259" key="10">
    <source>
        <dbReference type="Pfam" id="PF08492"/>
    </source>
</evidence>
<evidence type="ECO:0000256" key="6">
    <source>
        <dbReference type="ARBA" id="ARBA00022824"/>
    </source>
</evidence>
<dbReference type="PANTHER" id="PTHR14094:SF9">
    <property type="entry name" value="SIGNAL RECOGNITION PARTICLE SUBUNIT SRP72"/>
    <property type="match status" value="1"/>
</dbReference>
<keyword evidence="8" id="KW-0687">Ribonucleoprotein</keyword>
<sequence length="559" mass="62687">MADTEEQITTLADRVGKIEVGDSKLDIYRKVLSLIDVECYVEALDIIEKYLGEQDAVYERVYCKFHLKQDYPAIEDVHFVQHLEAQEAYRKSDFSKAVKVYEKLIKELPEQHSDIQVNLLAVASQLPGWQIESMPSLEDQDSLFNLATRYLTLQQWNKAINLLSSLVTNLETKDNKSSEEGSHVDLCRLQLVYAHLMAGELQKAEKESKKLASTSLDETSRVLFVNNVLCLNNGNPYLAFRSIHETPVEKAFTKLLASQNLQLTRNLALLDMAVGKLRAVHKKEKRTEEDKLFYDVLMLEHEKGALSSSKKLSGYLENKFQKIPADTSSGLLLIQYKISNGNYRGALAVYKKMCGALEVSKDFALRYSPGLAGLGDALLSKVQCSQAPSTENLHAAARYWTDKPNCHAKLLLCTRSLLASIDEKVNVDFVRSGLKTVEELIEWNGPISELISSKVAALCYIDEPISQPLESHLISVADLVGNVDIDAVESKGVPVSTTIGSLKREANNDASKKTRKRQKPMPKNFNPNSVADPQRWLPKRDRTNVKIKNKGRNMQGIAT</sequence>
<gene>
    <name evidence="11" type="primary">srp72</name>
    <name evidence="11" type="ORF">SOMG_04131</name>
</gene>
<evidence type="ECO:0000256" key="5">
    <source>
        <dbReference type="ARBA" id="ARBA00022490"/>
    </source>
</evidence>
<accession>A0AAE9WF48</accession>
<dbReference type="EMBL" id="CP115613">
    <property type="protein sequence ID" value="WBW75090.1"/>
    <property type="molecule type" value="Genomic_DNA"/>
</dbReference>
<evidence type="ECO:0000313" key="12">
    <source>
        <dbReference type="Proteomes" id="UP001212411"/>
    </source>
</evidence>
<keyword evidence="7" id="KW-0733">Signal recognition particle</keyword>
<dbReference type="Pfam" id="PF08492">
    <property type="entry name" value="SRP72"/>
    <property type="match status" value="1"/>
</dbReference>
<comment type="subcellular location">
    <subcellularLocation>
        <location evidence="2">Cytoplasm</location>
    </subcellularLocation>
    <subcellularLocation>
        <location evidence="1">Endoplasmic reticulum</location>
    </subcellularLocation>
</comment>
<comment type="similarity">
    <text evidence="3">Belongs to the SRP72 family.</text>
</comment>
<evidence type="ECO:0000256" key="4">
    <source>
        <dbReference type="ARBA" id="ARBA00018350"/>
    </source>
</evidence>
<evidence type="ECO:0000256" key="9">
    <source>
        <dbReference type="SAM" id="MobiDB-lite"/>
    </source>
</evidence>
<organism evidence="11 12">
    <name type="scientific">Schizosaccharomyces osmophilus</name>
    <dbReference type="NCBI Taxonomy" id="2545709"/>
    <lineage>
        <taxon>Eukaryota</taxon>
        <taxon>Fungi</taxon>
        <taxon>Dikarya</taxon>
        <taxon>Ascomycota</taxon>
        <taxon>Taphrinomycotina</taxon>
        <taxon>Schizosaccharomycetes</taxon>
        <taxon>Schizosaccharomycetales</taxon>
        <taxon>Schizosaccharomycetaceae</taxon>
        <taxon>Schizosaccharomyces</taxon>
    </lineage>
</organism>
<dbReference type="GO" id="GO:0005783">
    <property type="term" value="C:endoplasmic reticulum"/>
    <property type="evidence" value="ECO:0007669"/>
    <property type="project" value="UniProtKB-SubCell"/>
</dbReference>
<dbReference type="AlphaFoldDB" id="A0AAE9WF48"/>
<evidence type="ECO:0000256" key="8">
    <source>
        <dbReference type="ARBA" id="ARBA00023274"/>
    </source>
</evidence>
<dbReference type="InterPro" id="IPR026270">
    <property type="entry name" value="SRP72"/>
</dbReference>
<evidence type="ECO:0000256" key="1">
    <source>
        <dbReference type="ARBA" id="ARBA00004240"/>
    </source>
</evidence>
<dbReference type="Gene3D" id="1.25.40.10">
    <property type="entry name" value="Tetratricopeptide repeat domain"/>
    <property type="match status" value="1"/>
</dbReference>
<dbReference type="RefSeq" id="XP_056039333.1">
    <property type="nucleotide sequence ID" value="XM_056182918.1"/>
</dbReference>
<evidence type="ECO:0000256" key="7">
    <source>
        <dbReference type="ARBA" id="ARBA00023135"/>
    </source>
</evidence>
<feature type="region of interest" description="Disordered" evidence="9">
    <location>
        <begin position="502"/>
        <end position="559"/>
    </location>
</feature>
<evidence type="ECO:0000256" key="3">
    <source>
        <dbReference type="ARBA" id="ARBA00007676"/>
    </source>
</evidence>
<keyword evidence="12" id="KW-1185">Reference proteome</keyword>
<evidence type="ECO:0000313" key="11">
    <source>
        <dbReference type="EMBL" id="WBW75090.1"/>
    </source>
</evidence>
<dbReference type="GO" id="GO:0043022">
    <property type="term" value="F:ribosome binding"/>
    <property type="evidence" value="ECO:0007669"/>
    <property type="project" value="TreeGrafter"/>
</dbReference>
<dbReference type="Proteomes" id="UP001212411">
    <property type="component" value="Chromosome 3"/>
</dbReference>
<dbReference type="SUPFAM" id="SSF48452">
    <property type="entry name" value="TPR-like"/>
    <property type="match status" value="1"/>
</dbReference>
<feature type="compositionally biased region" description="Basic and acidic residues" evidence="9">
    <location>
        <begin position="502"/>
        <end position="512"/>
    </location>
</feature>
<dbReference type="GO" id="GO:0006614">
    <property type="term" value="P:SRP-dependent cotranslational protein targeting to membrane"/>
    <property type="evidence" value="ECO:0007669"/>
    <property type="project" value="InterPro"/>
</dbReference>
<dbReference type="KEGG" id="som:SOMG_04131"/>
<name>A0AAE9WF48_9SCHI</name>
<dbReference type="InterPro" id="IPR011990">
    <property type="entry name" value="TPR-like_helical_dom_sf"/>
</dbReference>
<feature type="domain" description="Signal recognition particle SRP72 subunit RNA-binding" evidence="10">
    <location>
        <begin position="503"/>
        <end position="543"/>
    </location>
</feature>
<reference evidence="11 12" key="1">
    <citation type="journal article" date="2023" name="G3 (Bethesda)">
        <title>A high-quality reference genome for the fission yeast Schizosaccharomyces osmophilus.</title>
        <authorList>
            <person name="Jia G.S."/>
            <person name="Zhang W.C."/>
            <person name="Liang Y."/>
            <person name="Liu X.H."/>
            <person name="Rhind N."/>
            <person name="Pidoux A."/>
            <person name="Brysch-Herzberg M."/>
            <person name="Du L.L."/>
        </authorList>
    </citation>
    <scope>NUCLEOTIDE SEQUENCE [LARGE SCALE GENOMIC DNA]</scope>
    <source>
        <strain evidence="11 12">CBS 15793</strain>
    </source>
</reference>
<protein>
    <recommendedName>
        <fullName evidence="4">Signal recognition particle subunit SRP72</fullName>
    </recommendedName>
</protein>
<evidence type="ECO:0000256" key="2">
    <source>
        <dbReference type="ARBA" id="ARBA00004496"/>
    </source>
</evidence>